<sequence length="89" mass="9556">MTHPDSTSTPAAPGYHLLLTGPAHLWPSAGPAGGRHDLLSVHHLGTDSPWPDVTHALVRPDGYVGYVARGDDLTGLRTYLERWLPGLVL</sequence>
<name>A0ABY9U1D8_STRVL</name>
<dbReference type="Proteomes" id="UP001249394">
    <property type="component" value="Chromosome"/>
</dbReference>
<accession>A0ABY9U1D8</accession>
<dbReference type="EMBL" id="CP134213">
    <property type="protein sequence ID" value="WND16054.1"/>
    <property type="molecule type" value="Genomic_DNA"/>
</dbReference>
<evidence type="ECO:0000313" key="1">
    <source>
        <dbReference type="EMBL" id="WND16054.1"/>
    </source>
</evidence>
<dbReference type="Pfam" id="PF21274">
    <property type="entry name" value="Rng_hyd_C"/>
    <property type="match status" value="1"/>
</dbReference>
<dbReference type="Gene3D" id="3.40.30.120">
    <property type="match status" value="1"/>
</dbReference>
<proteinExistence type="predicted"/>
<dbReference type="InterPro" id="IPR036249">
    <property type="entry name" value="Thioredoxin-like_sf"/>
</dbReference>
<gene>
    <name evidence="1" type="ORF">RI060_01200</name>
</gene>
<reference evidence="1 2" key="1">
    <citation type="submission" date="2023-09" db="EMBL/GenBank/DDBJ databases">
        <title>The genome sequence of Streptomyces anthocyanicus.</title>
        <authorList>
            <person name="Mo P."/>
        </authorList>
    </citation>
    <scope>NUCLEOTIDE SEQUENCE [LARGE SCALE GENOMIC DNA]</scope>
    <source>
        <strain evidence="1 2">JCM 4387</strain>
    </source>
</reference>
<protein>
    <recommendedName>
        <fullName evidence="3">HIRAN domain-containing protein</fullName>
    </recommendedName>
</protein>
<keyword evidence="2" id="KW-1185">Reference proteome</keyword>
<evidence type="ECO:0008006" key="3">
    <source>
        <dbReference type="Google" id="ProtNLM"/>
    </source>
</evidence>
<evidence type="ECO:0000313" key="2">
    <source>
        <dbReference type="Proteomes" id="UP001249394"/>
    </source>
</evidence>
<organism evidence="1 2">
    <name type="scientific">Streptomyces violaceus</name>
    <name type="common">Streptomyces venezuelae</name>
    <dbReference type="NCBI Taxonomy" id="1936"/>
    <lineage>
        <taxon>Bacteria</taxon>
        <taxon>Bacillati</taxon>
        <taxon>Actinomycetota</taxon>
        <taxon>Actinomycetes</taxon>
        <taxon>Kitasatosporales</taxon>
        <taxon>Streptomycetaceae</taxon>
        <taxon>Streptomyces</taxon>
    </lineage>
</organism>
<dbReference type="SUPFAM" id="SSF52833">
    <property type="entry name" value="Thioredoxin-like"/>
    <property type="match status" value="1"/>
</dbReference>